<dbReference type="Pfam" id="PF01965">
    <property type="entry name" value="DJ-1_PfpI"/>
    <property type="match status" value="1"/>
</dbReference>
<dbReference type="OrthoDB" id="543156at2759"/>
<dbReference type="InterPro" id="IPR002818">
    <property type="entry name" value="DJ-1/PfpI"/>
</dbReference>
<dbReference type="SUPFAM" id="SSF52317">
    <property type="entry name" value="Class I glutamine amidotransferase-like"/>
    <property type="match status" value="1"/>
</dbReference>
<dbReference type="Proteomes" id="UP001063166">
    <property type="component" value="Unassembled WGS sequence"/>
</dbReference>
<dbReference type="EMBL" id="BRPK01000010">
    <property type="protein sequence ID" value="GLB41556.1"/>
    <property type="molecule type" value="Genomic_DNA"/>
</dbReference>
<feature type="domain" description="DJ-1/PfpI" evidence="1">
    <location>
        <begin position="15"/>
        <end position="187"/>
    </location>
</feature>
<gene>
    <name evidence="2" type="ORF">LshimejAT787_1001560</name>
</gene>
<comment type="caution">
    <text evidence="2">The sequence shown here is derived from an EMBL/GenBank/DDBJ whole genome shotgun (WGS) entry which is preliminary data.</text>
</comment>
<evidence type="ECO:0000313" key="2">
    <source>
        <dbReference type="EMBL" id="GLB41556.1"/>
    </source>
</evidence>
<proteinExistence type="predicted"/>
<dbReference type="InterPro" id="IPR052158">
    <property type="entry name" value="INH-QAR"/>
</dbReference>
<dbReference type="InterPro" id="IPR029062">
    <property type="entry name" value="Class_I_gatase-like"/>
</dbReference>
<name>A0A9P3PTS5_LYOSH</name>
<dbReference type="AlphaFoldDB" id="A0A9P3PTS5"/>
<accession>A0A9P3PTS5</accession>
<evidence type="ECO:0000259" key="1">
    <source>
        <dbReference type="Pfam" id="PF01965"/>
    </source>
</evidence>
<sequence length="226" mass="24389">MAHLQGKSVPTRFGIVVFPGFQALDAFGPLDALNSLAYYFPLDLSIIAATMDPVSTRPPNAPPQGNFSESIVPTHTFETAPPLDVLIVPGGRGTKDINVVQGVIDFVAKVYPSLKYLITVCTGSGIAARAGVLDGRRATTNKKAWAETTALRTEVKWVAHARWVVDGNIWTSSGVSAGLDVIFAFMEDVFGKEAADNVANGLEYERHTDSTWDPYAKIYNLKDSDA</sequence>
<dbReference type="CDD" id="cd03139">
    <property type="entry name" value="GATase1_PfpI_2"/>
    <property type="match status" value="1"/>
</dbReference>
<dbReference type="PANTHER" id="PTHR43130:SF15">
    <property type="entry name" value="THIJ_PFPI FAMILY PROTEIN (AFU_ORTHOLOGUE AFUA_5G14240)"/>
    <property type="match status" value="1"/>
</dbReference>
<keyword evidence="3" id="KW-1185">Reference proteome</keyword>
<evidence type="ECO:0000313" key="3">
    <source>
        <dbReference type="Proteomes" id="UP001063166"/>
    </source>
</evidence>
<dbReference type="Gene3D" id="3.40.50.880">
    <property type="match status" value="1"/>
</dbReference>
<protein>
    <recommendedName>
        <fullName evidence="1">DJ-1/PfpI domain-containing protein</fullName>
    </recommendedName>
</protein>
<reference evidence="2" key="1">
    <citation type="submission" date="2022-07" db="EMBL/GenBank/DDBJ databases">
        <title>The genome of Lyophyllum shimeji provides insight into the initial evolution of ectomycorrhizal fungal genome.</title>
        <authorList>
            <person name="Kobayashi Y."/>
            <person name="Shibata T."/>
            <person name="Hirakawa H."/>
            <person name="Shigenobu S."/>
            <person name="Nishiyama T."/>
            <person name="Yamada A."/>
            <person name="Hasebe M."/>
            <person name="Kawaguchi M."/>
        </authorList>
    </citation>
    <scope>NUCLEOTIDE SEQUENCE</scope>
    <source>
        <strain evidence="2">AT787</strain>
    </source>
</reference>
<organism evidence="2 3">
    <name type="scientific">Lyophyllum shimeji</name>
    <name type="common">Hon-shimeji</name>
    <name type="synonym">Tricholoma shimeji</name>
    <dbReference type="NCBI Taxonomy" id="47721"/>
    <lineage>
        <taxon>Eukaryota</taxon>
        <taxon>Fungi</taxon>
        <taxon>Dikarya</taxon>
        <taxon>Basidiomycota</taxon>
        <taxon>Agaricomycotina</taxon>
        <taxon>Agaricomycetes</taxon>
        <taxon>Agaricomycetidae</taxon>
        <taxon>Agaricales</taxon>
        <taxon>Tricholomatineae</taxon>
        <taxon>Lyophyllaceae</taxon>
        <taxon>Lyophyllum</taxon>
    </lineage>
</organism>
<dbReference type="PANTHER" id="PTHR43130">
    <property type="entry name" value="ARAC-FAMILY TRANSCRIPTIONAL REGULATOR"/>
    <property type="match status" value="1"/>
</dbReference>